<comment type="subcellular location">
    <subcellularLocation>
        <location evidence="2">Cytoplasm</location>
    </subcellularLocation>
    <subcellularLocation>
        <location evidence="2">Nucleus</location>
    </subcellularLocation>
</comment>
<reference evidence="5 6" key="1">
    <citation type="journal article" date="2016" name="Sci. Rep.">
        <title>Peltaster fructicola genome reveals evolution from an invasive phytopathogen to an ectophytic parasite.</title>
        <authorList>
            <person name="Xu C."/>
            <person name="Chen H."/>
            <person name="Gleason M.L."/>
            <person name="Xu J.R."/>
            <person name="Liu H."/>
            <person name="Zhang R."/>
            <person name="Sun G."/>
        </authorList>
    </citation>
    <scope>NUCLEOTIDE SEQUENCE [LARGE SCALE GENOMIC DNA]</scope>
    <source>
        <strain evidence="5 6">LNHT1506</strain>
    </source>
</reference>
<sequence length="380" mass="40953">MSSETATQNPLVSNKPAETSLTIQLHPLVLLTISDYITRHTLRRQQGPVIGAVIGQQNGRHITLEHAYECLLASASADGKYLLDPAFFEERLEQYREVHKEPQLELVAIFMLGPSAGPQPEHLPVLQQVQKLVGSDAVLLLLFHPEQVDQQDGGKLPLALYEPVTEGAQSRFLERPFDVETGEAEMIGVDFVAKGGGNASAVIDQAGSPSAESSKKAKSKGKAKDGEDGGNETAHTLSAEDEELISSLTARSNAIKMLNQRLQLIQAYLSSLPASILTDAKETAPAPPDTNFALLRSINAMLSRLPLLTPTNASEANVQQAALSGRQDVHLTSLLAALTQTVSESQGLGSRFQDVQRERASKERPVNARGAAPEMDMSRS</sequence>
<dbReference type="Pfam" id="PF13012">
    <property type="entry name" value="MitMem_reg"/>
    <property type="match status" value="1"/>
</dbReference>
<dbReference type="PANTHER" id="PTHR10540:SF8">
    <property type="entry name" value="COP9 SIGNALOSOME COMPLEX SUBUNIT 6"/>
    <property type="match status" value="1"/>
</dbReference>
<evidence type="ECO:0000313" key="6">
    <source>
        <dbReference type="Proteomes" id="UP000503462"/>
    </source>
</evidence>
<comment type="function">
    <text evidence="2">Component of the COP9 signalosome complex (CSN), a complex involved in various cellular and developmental processes.</text>
</comment>
<keyword evidence="6" id="KW-1185">Reference proteome</keyword>
<dbReference type="Proteomes" id="UP000503462">
    <property type="component" value="Chromosome 4"/>
</dbReference>
<feature type="region of interest" description="Disordered" evidence="3">
    <location>
        <begin position="203"/>
        <end position="238"/>
    </location>
</feature>
<dbReference type="InterPro" id="IPR037518">
    <property type="entry name" value="MPN"/>
</dbReference>
<feature type="region of interest" description="Disordered" evidence="3">
    <location>
        <begin position="346"/>
        <end position="380"/>
    </location>
</feature>
<name>A0A6H0Y2Q6_9PEZI</name>
<proteinExistence type="inferred from homology"/>
<accession>A0A6H0Y2Q6</accession>
<dbReference type="PANTHER" id="PTHR10540">
    <property type="entry name" value="EUKARYOTIC TRANSLATION INITIATION FACTOR 3 SUBUNIT F-RELATED"/>
    <property type="match status" value="1"/>
</dbReference>
<dbReference type="GO" id="GO:0008180">
    <property type="term" value="C:COP9 signalosome"/>
    <property type="evidence" value="ECO:0007669"/>
    <property type="project" value="UniProtKB-UniRule"/>
</dbReference>
<evidence type="ECO:0000256" key="2">
    <source>
        <dbReference type="RuleBase" id="RU367006"/>
    </source>
</evidence>
<evidence type="ECO:0000259" key="4">
    <source>
        <dbReference type="PROSITE" id="PS50249"/>
    </source>
</evidence>
<evidence type="ECO:0000256" key="1">
    <source>
        <dbReference type="ARBA" id="ARBA00010893"/>
    </source>
</evidence>
<protein>
    <recommendedName>
        <fullName evidence="2">COP9 signalosome complex subunit 6</fullName>
    </recommendedName>
</protein>
<feature type="compositionally biased region" description="Basic and acidic residues" evidence="3">
    <location>
        <begin position="354"/>
        <end position="366"/>
    </location>
</feature>
<comment type="similarity">
    <text evidence="1 2">Belongs to the peptidase M67A family. CSN6 subfamily.</text>
</comment>
<dbReference type="OrthoDB" id="1378at2759"/>
<dbReference type="InterPro" id="IPR024969">
    <property type="entry name" value="EIF3F/CSN6-like_C"/>
</dbReference>
<gene>
    <name evidence="5" type="ORF">AMS68_006819</name>
</gene>
<organism evidence="5 6">
    <name type="scientific">Peltaster fructicola</name>
    <dbReference type="NCBI Taxonomy" id="286661"/>
    <lineage>
        <taxon>Eukaryota</taxon>
        <taxon>Fungi</taxon>
        <taxon>Dikarya</taxon>
        <taxon>Ascomycota</taxon>
        <taxon>Pezizomycotina</taxon>
        <taxon>Dothideomycetes</taxon>
        <taxon>Dothideomycetes incertae sedis</taxon>
        <taxon>Peltaster</taxon>
    </lineage>
</organism>
<dbReference type="InterPro" id="IPR033859">
    <property type="entry name" value="MPN_CSN6"/>
</dbReference>
<feature type="domain" description="MPN" evidence="4">
    <location>
        <begin position="23"/>
        <end position="167"/>
    </location>
</feature>
<dbReference type="EMBL" id="CP051142">
    <property type="protein sequence ID" value="QIX01302.1"/>
    <property type="molecule type" value="Genomic_DNA"/>
</dbReference>
<keyword evidence="2" id="KW-0963">Cytoplasm</keyword>
<dbReference type="AlphaFoldDB" id="A0A6H0Y2Q6"/>
<dbReference type="PROSITE" id="PS50249">
    <property type="entry name" value="MPN"/>
    <property type="match status" value="1"/>
</dbReference>
<dbReference type="CDD" id="cd08063">
    <property type="entry name" value="MPN_CSN6"/>
    <property type="match status" value="1"/>
</dbReference>
<keyword evidence="2" id="KW-0539">Nucleus</keyword>
<dbReference type="Gene3D" id="3.40.140.10">
    <property type="entry name" value="Cytidine Deaminase, domain 2"/>
    <property type="match status" value="1"/>
</dbReference>
<evidence type="ECO:0000313" key="5">
    <source>
        <dbReference type="EMBL" id="QIX01302.1"/>
    </source>
</evidence>
<evidence type="ECO:0000256" key="3">
    <source>
        <dbReference type="SAM" id="MobiDB-lite"/>
    </source>
</evidence>
<dbReference type="GO" id="GO:0005737">
    <property type="term" value="C:cytoplasm"/>
    <property type="evidence" value="ECO:0007669"/>
    <property type="project" value="UniProtKB-SubCell"/>
</dbReference>
<dbReference type="GO" id="GO:0000338">
    <property type="term" value="P:protein deneddylation"/>
    <property type="evidence" value="ECO:0007669"/>
    <property type="project" value="InterPro"/>
</dbReference>
<keyword evidence="2" id="KW-0736">Signalosome</keyword>